<dbReference type="STRING" id="1618563.UU12_C0009G0015"/>
<evidence type="ECO:0000256" key="1">
    <source>
        <dbReference type="SAM" id="Phobius"/>
    </source>
</evidence>
<comment type="caution">
    <text evidence="3">The sequence shown here is derived from an EMBL/GenBank/DDBJ whole genome shotgun (WGS) entry which is preliminary data.</text>
</comment>
<dbReference type="Pfam" id="PF04892">
    <property type="entry name" value="VanZ"/>
    <property type="match status" value="1"/>
</dbReference>
<evidence type="ECO:0000313" key="3">
    <source>
        <dbReference type="EMBL" id="KKR71071.1"/>
    </source>
</evidence>
<gene>
    <name evidence="3" type="ORF">UU12_C0009G0015</name>
</gene>
<keyword evidence="1" id="KW-1133">Transmembrane helix</keyword>
<name>A0A0G0T8E5_9BACT</name>
<feature type="transmembrane region" description="Helical" evidence="1">
    <location>
        <begin position="7"/>
        <end position="26"/>
    </location>
</feature>
<protein>
    <submittedName>
        <fullName evidence="3">VanZ family protein</fullName>
    </submittedName>
</protein>
<evidence type="ECO:0000259" key="2">
    <source>
        <dbReference type="Pfam" id="PF04892"/>
    </source>
</evidence>
<keyword evidence="1" id="KW-0812">Transmembrane</keyword>
<reference evidence="3 4" key="1">
    <citation type="journal article" date="2015" name="Nature">
        <title>rRNA introns, odd ribosomes, and small enigmatic genomes across a large radiation of phyla.</title>
        <authorList>
            <person name="Brown C.T."/>
            <person name="Hug L.A."/>
            <person name="Thomas B.C."/>
            <person name="Sharon I."/>
            <person name="Castelle C.J."/>
            <person name="Singh A."/>
            <person name="Wilkins M.J."/>
            <person name="Williams K.H."/>
            <person name="Banfield J.F."/>
        </authorList>
    </citation>
    <scope>NUCLEOTIDE SEQUENCE [LARGE SCALE GENOMIC DNA]</scope>
</reference>
<dbReference type="Proteomes" id="UP000034562">
    <property type="component" value="Unassembled WGS sequence"/>
</dbReference>
<accession>A0A0G0T8E5</accession>
<dbReference type="AlphaFoldDB" id="A0A0G0T8E5"/>
<evidence type="ECO:0000313" key="4">
    <source>
        <dbReference type="Proteomes" id="UP000034562"/>
    </source>
</evidence>
<dbReference type="InterPro" id="IPR006976">
    <property type="entry name" value="VanZ-like"/>
</dbReference>
<organism evidence="3 4">
    <name type="scientific">Candidatus Woesebacteria bacterium GW2011_GWA2_40_7b</name>
    <dbReference type="NCBI Taxonomy" id="1618563"/>
    <lineage>
        <taxon>Bacteria</taxon>
        <taxon>Candidatus Woeseibacteriota</taxon>
    </lineage>
</organism>
<proteinExistence type="predicted"/>
<dbReference type="NCBIfam" id="NF037970">
    <property type="entry name" value="vanZ_1"/>
    <property type="match status" value="1"/>
</dbReference>
<feature type="domain" description="VanZ-like" evidence="2">
    <location>
        <begin position="38"/>
        <end position="116"/>
    </location>
</feature>
<sequence>MRSKITFLLIYWFPPVILAGIIFILSSSTVPKASDIYWQDFIVKKIAHVIIYGILAVLIYRALIVGGTSKKKAVLMAFSLAAFYGATDEIHQYFIQGRESKLRDVVIDGIGASASLFFTTKVLPGLPKELVELGKRLEII</sequence>
<keyword evidence="1" id="KW-0472">Membrane</keyword>
<dbReference type="EMBL" id="LBZK01000009">
    <property type="protein sequence ID" value="KKR71071.1"/>
    <property type="molecule type" value="Genomic_DNA"/>
</dbReference>
<feature type="transmembrane region" description="Helical" evidence="1">
    <location>
        <begin position="46"/>
        <end position="66"/>
    </location>
</feature>